<protein>
    <submittedName>
        <fullName evidence="1">ABC transporter ATP-binding protein YbhF</fullName>
    </submittedName>
</protein>
<dbReference type="PANTHER" id="PTHR42939">
    <property type="entry name" value="ABC TRANSPORTER ATP-BINDING PROTEIN ALBC-RELATED"/>
    <property type="match status" value="1"/>
</dbReference>
<dbReference type="CDD" id="cd03230">
    <property type="entry name" value="ABC_DR_subfamily_A"/>
    <property type="match status" value="1"/>
</dbReference>
<name>A0A9Q5YJY8_PISSA</name>
<reference evidence="1 2" key="1">
    <citation type="submission" date="2019-04" db="EMBL/GenBank/DDBJ databases">
        <title>Complete genome sequencing of Piscirickettsia salmonis strain Psal-009.</title>
        <authorList>
            <person name="Schober I."/>
            <person name="Bunk B."/>
            <person name="Sproer C."/>
            <person name="Carril G.P."/>
            <person name="Riedel T."/>
            <person name="Flores-Herrera P.A."/>
            <person name="Nourdin-Galindo G."/>
            <person name="Marshall S.H."/>
            <person name="Overmann J."/>
        </authorList>
    </citation>
    <scope>NUCLEOTIDE SEQUENCE [LARGE SCALE GENOMIC DNA]</scope>
    <source>
        <strain evidence="1 2">Psal-009</strain>
    </source>
</reference>
<dbReference type="InterPro" id="IPR003439">
    <property type="entry name" value="ABC_transporter-like_ATP-bd"/>
</dbReference>
<keyword evidence="1" id="KW-0067">ATP-binding</keyword>
<dbReference type="InterPro" id="IPR051782">
    <property type="entry name" value="ABC_Transporter_VariousFunc"/>
</dbReference>
<dbReference type="EMBL" id="CP038908">
    <property type="protein sequence ID" value="QGO06500.1"/>
    <property type="molecule type" value="Genomic_DNA"/>
</dbReference>
<dbReference type="GO" id="GO:0016887">
    <property type="term" value="F:ATP hydrolysis activity"/>
    <property type="evidence" value="ECO:0007669"/>
    <property type="project" value="InterPro"/>
</dbReference>
<organism evidence="1 2">
    <name type="scientific">Piscirickettsia salmonis</name>
    <dbReference type="NCBI Taxonomy" id="1238"/>
    <lineage>
        <taxon>Bacteria</taxon>
        <taxon>Pseudomonadati</taxon>
        <taxon>Pseudomonadota</taxon>
        <taxon>Gammaproteobacteria</taxon>
        <taxon>Thiotrichales</taxon>
        <taxon>Piscirickettsiaceae</taxon>
        <taxon>Piscirickettsia</taxon>
    </lineage>
</organism>
<dbReference type="AlphaFoldDB" id="A0A9Q5YJY8"/>
<proteinExistence type="predicted"/>
<dbReference type="SMART" id="SM00382">
    <property type="entry name" value="AAA"/>
    <property type="match status" value="1"/>
</dbReference>
<dbReference type="GO" id="GO:0005524">
    <property type="term" value="F:ATP binding"/>
    <property type="evidence" value="ECO:0007669"/>
    <property type="project" value="UniProtKB-KW"/>
</dbReference>
<dbReference type="RefSeq" id="WP_016212098.1">
    <property type="nucleotide sequence ID" value="NZ_CP012413.1"/>
</dbReference>
<dbReference type="GeneID" id="66740444"/>
<keyword evidence="1" id="KW-0547">Nucleotide-binding</keyword>
<accession>A0A9Q5YJY8</accession>
<dbReference type="InterPro" id="IPR027417">
    <property type="entry name" value="P-loop_NTPase"/>
</dbReference>
<dbReference type="SUPFAM" id="SSF52540">
    <property type="entry name" value="P-loop containing nucleoside triphosphate hydrolases"/>
    <property type="match status" value="1"/>
</dbReference>
<evidence type="ECO:0000313" key="2">
    <source>
        <dbReference type="Proteomes" id="UP000422232"/>
    </source>
</evidence>
<gene>
    <name evidence="1" type="primary">ybhF</name>
    <name evidence="1" type="ORF">Psal009_02415</name>
</gene>
<dbReference type="InterPro" id="IPR003593">
    <property type="entry name" value="AAA+_ATPase"/>
</dbReference>
<keyword evidence="2" id="KW-1185">Reference proteome</keyword>
<sequence>MTDIINIQRLSKQYGSFTALDQLNLTIQQGQIIGLIGPNGAGKTSLLKAILGLTPYHGQVSVMGLNPKQQRNRLMEQVCFIADVALLPQWLKVQQAIDYVATVHPKFNHQKAELFINKTNIKYNQKVKELSKGMITQLHLALILAIDVELLVLDEPTLGLDILYRQEFYNQLLEEYHQKKRTIIVATHQIEEVENILSSIIMIQAGKVLLHEEITQLHQQFSHVYVKPEQQQAALALQPLSQKQLPESSLMLFEKPASELQSLGQTAPASLVDIFIAKIKGSR</sequence>
<dbReference type="PROSITE" id="PS50893">
    <property type="entry name" value="ABC_TRANSPORTER_2"/>
    <property type="match status" value="1"/>
</dbReference>
<dbReference type="PANTHER" id="PTHR42939:SF1">
    <property type="entry name" value="ABC TRANSPORTER ATP-BINDING PROTEIN ALBC-RELATED"/>
    <property type="match status" value="1"/>
</dbReference>
<dbReference type="Pfam" id="PF00005">
    <property type="entry name" value="ABC_tran"/>
    <property type="match status" value="1"/>
</dbReference>
<evidence type="ECO:0000313" key="1">
    <source>
        <dbReference type="EMBL" id="QGO06500.1"/>
    </source>
</evidence>
<dbReference type="Gene3D" id="3.40.50.300">
    <property type="entry name" value="P-loop containing nucleotide triphosphate hydrolases"/>
    <property type="match status" value="1"/>
</dbReference>
<dbReference type="Proteomes" id="UP000422232">
    <property type="component" value="Chromosome"/>
</dbReference>